<keyword evidence="1" id="KW-0472">Membrane</keyword>
<dbReference type="EMBL" id="CAJVAX010000001">
    <property type="protein sequence ID" value="CAG7600390.1"/>
    <property type="molecule type" value="Genomic_DNA"/>
</dbReference>
<feature type="transmembrane region" description="Helical" evidence="1">
    <location>
        <begin position="107"/>
        <end position="124"/>
    </location>
</feature>
<feature type="transmembrane region" description="Helical" evidence="1">
    <location>
        <begin position="130"/>
        <end position="147"/>
    </location>
</feature>
<proteinExistence type="predicted"/>
<comment type="caution">
    <text evidence="2">The sequence shown here is derived from an EMBL/GenBank/DDBJ whole genome shotgun (WGS) entry which is preliminary data.</text>
</comment>
<feature type="transmembrane region" description="Helical" evidence="1">
    <location>
        <begin position="25"/>
        <end position="43"/>
    </location>
</feature>
<sequence>MTMTMADIETARAPHLVPLASQARYSGAGAAVGGALALAVLLPTADPGDLRGSSLAGQLAVTAAVVLLWAYQQFGRRSRVRTAGEYAAALPAPGTLWQDTAARSSDLRHGGVVMGLVAAAWALVCTQLGHLPLAGAAFPLMMLLGVVQSRQTVRWERAHGVVLWKPALTRVGPGAYGRSPHYATPAEVGPQR</sequence>
<dbReference type="AlphaFoldDB" id="A0A9W4GXC0"/>
<organism evidence="2 3">
    <name type="scientific">Actinacidiphila bryophytorum</name>
    <dbReference type="NCBI Taxonomy" id="1436133"/>
    <lineage>
        <taxon>Bacteria</taxon>
        <taxon>Bacillati</taxon>
        <taxon>Actinomycetota</taxon>
        <taxon>Actinomycetes</taxon>
        <taxon>Kitasatosporales</taxon>
        <taxon>Streptomycetaceae</taxon>
        <taxon>Actinacidiphila</taxon>
    </lineage>
</organism>
<name>A0A9W4GXC0_9ACTN</name>
<gene>
    <name evidence="2" type="ORF">SBRY_10322</name>
</gene>
<evidence type="ECO:0000256" key="1">
    <source>
        <dbReference type="SAM" id="Phobius"/>
    </source>
</evidence>
<accession>A0A9W4GXC0</accession>
<protein>
    <submittedName>
        <fullName evidence="2">Uncharacterized protein</fullName>
    </submittedName>
</protein>
<evidence type="ECO:0000313" key="3">
    <source>
        <dbReference type="Proteomes" id="UP001153328"/>
    </source>
</evidence>
<keyword evidence="1" id="KW-0812">Transmembrane</keyword>
<dbReference type="Proteomes" id="UP001153328">
    <property type="component" value="Unassembled WGS sequence"/>
</dbReference>
<reference evidence="2" key="1">
    <citation type="submission" date="2021-06" db="EMBL/GenBank/DDBJ databases">
        <authorList>
            <person name="Arsene-Ploetze F."/>
        </authorList>
    </citation>
    <scope>NUCLEOTIDE SEQUENCE</scope>
    <source>
        <strain evidence="2">SBRY1</strain>
    </source>
</reference>
<keyword evidence="1" id="KW-1133">Transmembrane helix</keyword>
<evidence type="ECO:0000313" key="2">
    <source>
        <dbReference type="EMBL" id="CAG7600390.1"/>
    </source>
</evidence>
<keyword evidence="3" id="KW-1185">Reference proteome</keyword>
<feature type="transmembrane region" description="Helical" evidence="1">
    <location>
        <begin position="55"/>
        <end position="71"/>
    </location>
</feature>